<sequence>MSTSWKAVAPDPRTPARSRSGQVLGEHLPHGIYYRSELDGVREGVAVIDGHVVSRWNELLFPLPVPFCSPWNRILADAGAVGLSVDYALRCHAEDPEHLHLDDGARAQWAACAVLEGLLPYAEVSPRPEQMQAMMAAIEASPLILTYQSEVAPQSMLPTLRVGRTERIGDLWDIPALIHAWEQIDVPEDLAKSERKALDEAQDMRVSDVVFRPHSLSEASWSVMALITGDSPGWAAWESLQDWLRERDHPGVGLPDAAG</sequence>
<evidence type="ECO:0000313" key="2">
    <source>
        <dbReference type="EMBL" id="MBB3733829.1"/>
    </source>
</evidence>
<gene>
    <name evidence="2" type="ORF">FHR33_009782</name>
</gene>
<dbReference type="AlphaFoldDB" id="A0A7W5VD08"/>
<accession>A0A7W5VD08</accession>
<comment type="caution">
    <text evidence="2">The sequence shown here is derived from an EMBL/GenBank/DDBJ whole genome shotgun (WGS) entry which is preliminary data.</text>
</comment>
<evidence type="ECO:0000313" key="3">
    <source>
        <dbReference type="Proteomes" id="UP000579945"/>
    </source>
</evidence>
<dbReference type="RefSeq" id="WP_183662564.1">
    <property type="nucleotide sequence ID" value="NZ_JACIBV010000003.1"/>
</dbReference>
<organism evidence="2 3">
    <name type="scientific">Nonomuraea dietziae</name>
    <dbReference type="NCBI Taxonomy" id="65515"/>
    <lineage>
        <taxon>Bacteria</taxon>
        <taxon>Bacillati</taxon>
        <taxon>Actinomycetota</taxon>
        <taxon>Actinomycetes</taxon>
        <taxon>Streptosporangiales</taxon>
        <taxon>Streptosporangiaceae</taxon>
        <taxon>Nonomuraea</taxon>
    </lineage>
</organism>
<dbReference type="Proteomes" id="UP000579945">
    <property type="component" value="Unassembled WGS sequence"/>
</dbReference>
<keyword evidence="3" id="KW-1185">Reference proteome</keyword>
<protein>
    <submittedName>
        <fullName evidence="2">Uncharacterized protein</fullName>
    </submittedName>
</protein>
<proteinExistence type="predicted"/>
<reference evidence="2 3" key="1">
    <citation type="submission" date="2020-08" db="EMBL/GenBank/DDBJ databases">
        <title>Sequencing the genomes of 1000 actinobacteria strains.</title>
        <authorList>
            <person name="Klenk H.-P."/>
        </authorList>
    </citation>
    <scope>NUCLEOTIDE SEQUENCE [LARGE SCALE GENOMIC DNA]</scope>
    <source>
        <strain evidence="2 3">DSM 44320</strain>
    </source>
</reference>
<evidence type="ECO:0000256" key="1">
    <source>
        <dbReference type="SAM" id="MobiDB-lite"/>
    </source>
</evidence>
<dbReference type="GeneID" id="95395753"/>
<name>A0A7W5VD08_9ACTN</name>
<dbReference type="EMBL" id="JACIBV010000003">
    <property type="protein sequence ID" value="MBB3733829.1"/>
    <property type="molecule type" value="Genomic_DNA"/>
</dbReference>
<feature type="region of interest" description="Disordered" evidence="1">
    <location>
        <begin position="1"/>
        <end position="21"/>
    </location>
</feature>